<dbReference type="EC" id="2.7.13.3" evidence="3"/>
<dbReference type="SMART" id="SM00388">
    <property type="entry name" value="HisKA"/>
    <property type="match status" value="1"/>
</dbReference>
<evidence type="ECO:0000256" key="11">
    <source>
        <dbReference type="ARBA" id="ARBA00022741"/>
    </source>
</evidence>
<evidence type="ECO:0000256" key="8">
    <source>
        <dbReference type="ARBA" id="ARBA00022592"/>
    </source>
</evidence>
<dbReference type="FunFam" id="3.30.565.10:FF:000006">
    <property type="entry name" value="Sensor histidine kinase WalK"/>
    <property type="match status" value="1"/>
</dbReference>
<comment type="caution">
    <text evidence="19">The sequence shown here is derived from an EMBL/GenBank/DDBJ whole genome shotgun (WGS) entry which is preliminary data.</text>
</comment>
<dbReference type="InterPro" id="IPR014310">
    <property type="entry name" value="Sig_transdc_His_kinase_PhoR"/>
</dbReference>
<feature type="domain" description="Histidine kinase" evidence="18">
    <location>
        <begin position="209"/>
        <end position="427"/>
    </location>
</feature>
<dbReference type="Proteomes" id="UP000245212">
    <property type="component" value="Unassembled WGS sequence"/>
</dbReference>
<keyword evidence="16" id="KW-0472">Membrane</keyword>
<dbReference type="GO" id="GO:0005524">
    <property type="term" value="F:ATP binding"/>
    <property type="evidence" value="ECO:0007669"/>
    <property type="project" value="UniProtKB-KW"/>
</dbReference>
<evidence type="ECO:0000256" key="17">
    <source>
        <dbReference type="ARBA" id="ARBA00025207"/>
    </source>
</evidence>
<dbReference type="Gene3D" id="3.30.565.10">
    <property type="entry name" value="Histidine kinase-like ATPase, C-terminal domain"/>
    <property type="match status" value="1"/>
</dbReference>
<dbReference type="AlphaFoldDB" id="A0A2V1K1E9"/>
<dbReference type="InterPro" id="IPR036097">
    <property type="entry name" value="HisK_dim/P_sf"/>
</dbReference>
<dbReference type="PROSITE" id="PS50109">
    <property type="entry name" value="HIS_KIN"/>
    <property type="match status" value="1"/>
</dbReference>
<protein>
    <recommendedName>
        <fullName evidence="4">Phosphate regulon sensor protein PhoR</fullName>
        <ecNumber evidence="3">2.7.13.3</ecNumber>
    </recommendedName>
</protein>
<comment type="catalytic activity">
    <reaction evidence="1">
        <text>ATP + protein L-histidine = ADP + protein N-phospho-L-histidine.</text>
        <dbReference type="EC" id="2.7.13.3"/>
    </reaction>
</comment>
<evidence type="ECO:0000256" key="9">
    <source>
        <dbReference type="ARBA" id="ARBA00022679"/>
    </source>
</evidence>
<name>A0A2V1K1E9_9BURK</name>
<keyword evidence="5" id="KW-0813">Transport</keyword>
<dbReference type="PRINTS" id="PR00344">
    <property type="entry name" value="BCTRLSENSOR"/>
</dbReference>
<keyword evidence="14" id="KW-1133">Transmembrane helix</keyword>
<dbReference type="FunFam" id="1.10.287.130:FF:000001">
    <property type="entry name" value="Two-component sensor histidine kinase"/>
    <property type="match status" value="1"/>
</dbReference>
<sequence length="438" mass="48737">MTLARTLSWILFTAILATALGWLLTPWVAAATALLIPALLLIRQARILAQLQQWTFTPEATPPALGDWDALTAPLYRYLKARRLENETAQDTMQSMLAAAQALPDGVVTLDRGFHIDWCNRTAQRHLGLRMPMDQSADLRNLLRSPGFIEYAAQDRWPEPVVVRVHLRDRERRLLMQLATFGRDQRLLITRDVTQLERLETTRRDFVANVSHELRTPLTVLVGFLETLRDMPADALSAEQRTHYMTLMYDQGQVMQALVADLLTLSTLESAPSQEGQAIRCDSLLATPRQQVESLSAGKHVFSWHIDPDLQIRGSETELASAVSNLLTNAVRYTPEGGTISVTFEATPDGGARYVVTDTGIGIAAHHIDRLTERFYRVDRSRSRAAGGTGLGLAITKHIAMRHDAELEITSVLGQGSTFALVFPPERVGEKNPHPAKS</sequence>
<evidence type="ECO:0000256" key="7">
    <source>
        <dbReference type="ARBA" id="ARBA00022553"/>
    </source>
</evidence>
<keyword evidence="20" id="KW-1185">Reference proteome</keyword>
<dbReference type="InterPro" id="IPR004358">
    <property type="entry name" value="Sig_transdc_His_kin-like_C"/>
</dbReference>
<keyword evidence="12 19" id="KW-0418">Kinase</keyword>
<accession>A0A2V1K1E9</accession>
<evidence type="ECO:0000256" key="12">
    <source>
        <dbReference type="ARBA" id="ARBA00022777"/>
    </source>
</evidence>
<evidence type="ECO:0000313" key="20">
    <source>
        <dbReference type="Proteomes" id="UP000245212"/>
    </source>
</evidence>
<comment type="subcellular location">
    <subcellularLocation>
        <location evidence="2">Cell inner membrane</location>
        <topology evidence="2">Multi-pass membrane protein</topology>
    </subcellularLocation>
</comment>
<keyword evidence="15" id="KW-0902">Two-component regulatory system</keyword>
<keyword evidence="8" id="KW-0592">Phosphate transport</keyword>
<dbReference type="PANTHER" id="PTHR45453:SF1">
    <property type="entry name" value="PHOSPHATE REGULON SENSOR PROTEIN PHOR"/>
    <property type="match status" value="1"/>
</dbReference>
<dbReference type="SUPFAM" id="SSF47384">
    <property type="entry name" value="Homodimeric domain of signal transducing histidine kinase"/>
    <property type="match status" value="1"/>
</dbReference>
<keyword evidence="9" id="KW-0808">Transferase</keyword>
<evidence type="ECO:0000256" key="6">
    <source>
        <dbReference type="ARBA" id="ARBA00022475"/>
    </source>
</evidence>
<dbReference type="InterPro" id="IPR000014">
    <property type="entry name" value="PAS"/>
</dbReference>
<dbReference type="Gene3D" id="1.10.287.130">
    <property type="match status" value="1"/>
</dbReference>
<keyword evidence="6" id="KW-1003">Cell membrane</keyword>
<evidence type="ECO:0000256" key="15">
    <source>
        <dbReference type="ARBA" id="ARBA00023012"/>
    </source>
</evidence>
<evidence type="ECO:0000256" key="3">
    <source>
        <dbReference type="ARBA" id="ARBA00012438"/>
    </source>
</evidence>
<evidence type="ECO:0000256" key="5">
    <source>
        <dbReference type="ARBA" id="ARBA00022448"/>
    </source>
</evidence>
<dbReference type="GO" id="GO:0004721">
    <property type="term" value="F:phosphoprotein phosphatase activity"/>
    <property type="evidence" value="ECO:0007669"/>
    <property type="project" value="TreeGrafter"/>
</dbReference>
<dbReference type="InterPro" id="IPR050351">
    <property type="entry name" value="BphY/WalK/GraS-like"/>
</dbReference>
<comment type="function">
    <text evidence="17">Member of the two-component regulatory system PhoR/PhoB involved in the phosphate regulon genes expression. PhoR may function as a membrane-associated protein kinase that phosphorylates PhoB in response to environmental signals.</text>
</comment>
<organism evidence="19 20">
    <name type="scientific">Corticimicrobacter populi</name>
    <dbReference type="NCBI Taxonomy" id="2175229"/>
    <lineage>
        <taxon>Bacteria</taxon>
        <taxon>Pseudomonadati</taxon>
        <taxon>Pseudomonadota</taxon>
        <taxon>Betaproteobacteria</taxon>
        <taxon>Burkholderiales</taxon>
        <taxon>Alcaligenaceae</taxon>
        <taxon>Corticimicrobacter</taxon>
    </lineage>
</organism>
<dbReference type="InterPro" id="IPR035965">
    <property type="entry name" value="PAS-like_dom_sf"/>
</dbReference>
<dbReference type="GO" id="GO:0005886">
    <property type="term" value="C:plasma membrane"/>
    <property type="evidence" value="ECO:0007669"/>
    <property type="project" value="UniProtKB-SubCell"/>
</dbReference>
<evidence type="ECO:0000259" key="18">
    <source>
        <dbReference type="PROSITE" id="PS50109"/>
    </source>
</evidence>
<dbReference type="GO" id="GO:0000155">
    <property type="term" value="F:phosphorelay sensor kinase activity"/>
    <property type="evidence" value="ECO:0007669"/>
    <property type="project" value="InterPro"/>
</dbReference>
<dbReference type="RefSeq" id="WP_109061195.1">
    <property type="nucleotide sequence ID" value="NZ_QETA01000002.1"/>
</dbReference>
<dbReference type="InterPro" id="IPR005467">
    <property type="entry name" value="His_kinase_dom"/>
</dbReference>
<dbReference type="SMART" id="SM00387">
    <property type="entry name" value="HATPase_c"/>
    <property type="match status" value="1"/>
</dbReference>
<keyword evidence="13" id="KW-0067">ATP-binding</keyword>
<dbReference type="InterPro" id="IPR003594">
    <property type="entry name" value="HATPase_dom"/>
</dbReference>
<evidence type="ECO:0000313" key="19">
    <source>
        <dbReference type="EMBL" id="PWF23916.1"/>
    </source>
</evidence>
<evidence type="ECO:0000256" key="16">
    <source>
        <dbReference type="ARBA" id="ARBA00023136"/>
    </source>
</evidence>
<evidence type="ECO:0000256" key="2">
    <source>
        <dbReference type="ARBA" id="ARBA00004429"/>
    </source>
</evidence>
<dbReference type="GO" id="GO:0006817">
    <property type="term" value="P:phosphate ion transport"/>
    <property type="evidence" value="ECO:0007669"/>
    <property type="project" value="UniProtKB-KW"/>
</dbReference>
<reference evidence="20" key="1">
    <citation type="submission" date="2018-05" db="EMBL/GenBank/DDBJ databases">
        <authorList>
            <person name="Li Y."/>
        </authorList>
    </citation>
    <scope>NUCLEOTIDE SEQUENCE [LARGE SCALE GENOMIC DNA]</scope>
    <source>
        <strain evidence="20">3d-2-2</strain>
    </source>
</reference>
<keyword evidence="7" id="KW-0597">Phosphoprotein</keyword>
<proteinExistence type="predicted"/>
<dbReference type="SUPFAM" id="SSF55874">
    <property type="entry name" value="ATPase domain of HSP90 chaperone/DNA topoisomerase II/histidine kinase"/>
    <property type="match status" value="1"/>
</dbReference>
<dbReference type="Pfam" id="PF02518">
    <property type="entry name" value="HATPase_c"/>
    <property type="match status" value="1"/>
</dbReference>
<dbReference type="PANTHER" id="PTHR45453">
    <property type="entry name" value="PHOSPHATE REGULON SENSOR PROTEIN PHOR"/>
    <property type="match status" value="1"/>
</dbReference>
<gene>
    <name evidence="19" type="primary">phoR</name>
    <name evidence="19" type="ORF">DD235_06180</name>
</gene>
<dbReference type="CDD" id="cd00082">
    <property type="entry name" value="HisKA"/>
    <property type="match status" value="1"/>
</dbReference>
<dbReference type="InterPro" id="IPR003661">
    <property type="entry name" value="HisK_dim/P_dom"/>
</dbReference>
<dbReference type="InterPro" id="IPR036890">
    <property type="entry name" value="HATPase_C_sf"/>
</dbReference>
<keyword evidence="11" id="KW-0547">Nucleotide-binding</keyword>
<dbReference type="EMBL" id="QETA01000002">
    <property type="protein sequence ID" value="PWF23916.1"/>
    <property type="molecule type" value="Genomic_DNA"/>
</dbReference>
<dbReference type="NCBIfam" id="TIGR02966">
    <property type="entry name" value="phoR_proteo"/>
    <property type="match status" value="1"/>
</dbReference>
<dbReference type="GO" id="GO:0016036">
    <property type="term" value="P:cellular response to phosphate starvation"/>
    <property type="evidence" value="ECO:0007669"/>
    <property type="project" value="TreeGrafter"/>
</dbReference>
<dbReference type="SUPFAM" id="SSF55785">
    <property type="entry name" value="PYP-like sensor domain (PAS domain)"/>
    <property type="match status" value="1"/>
</dbReference>
<evidence type="ECO:0000256" key="13">
    <source>
        <dbReference type="ARBA" id="ARBA00022840"/>
    </source>
</evidence>
<evidence type="ECO:0000256" key="1">
    <source>
        <dbReference type="ARBA" id="ARBA00000085"/>
    </source>
</evidence>
<keyword evidence="10" id="KW-0812">Transmembrane</keyword>
<evidence type="ECO:0000256" key="14">
    <source>
        <dbReference type="ARBA" id="ARBA00022989"/>
    </source>
</evidence>
<evidence type="ECO:0000256" key="4">
    <source>
        <dbReference type="ARBA" id="ARBA00019665"/>
    </source>
</evidence>
<dbReference type="Pfam" id="PF00512">
    <property type="entry name" value="HisKA"/>
    <property type="match status" value="1"/>
</dbReference>
<evidence type="ECO:0000256" key="10">
    <source>
        <dbReference type="ARBA" id="ARBA00022692"/>
    </source>
</evidence>
<dbReference type="Pfam" id="PF13188">
    <property type="entry name" value="PAS_8"/>
    <property type="match status" value="1"/>
</dbReference>